<accession>A0A1C0YJS7</accession>
<evidence type="ECO:0008006" key="4">
    <source>
        <dbReference type="Google" id="ProtNLM"/>
    </source>
</evidence>
<organism evidence="2 3">
    <name type="scientific">Caryophanon tenue</name>
    <dbReference type="NCBI Taxonomy" id="33978"/>
    <lineage>
        <taxon>Bacteria</taxon>
        <taxon>Bacillati</taxon>
        <taxon>Bacillota</taxon>
        <taxon>Bacilli</taxon>
        <taxon>Bacillales</taxon>
        <taxon>Caryophanaceae</taxon>
        <taxon>Caryophanon</taxon>
    </lineage>
</organism>
<reference evidence="2 3" key="1">
    <citation type="submission" date="2016-07" db="EMBL/GenBank/DDBJ databases">
        <title>Caryophanon tenue genome sequencing.</title>
        <authorList>
            <person name="Verma A."/>
            <person name="Pal Y."/>
            <person name="Krishnamurthi S."/>
        </authorList>
    </citation>
    <scope>NUCLEOTIDE SEQUENCE [LARGE SCALE GENOMIC DNA]</scope>
    <source>
        <strain evidence="2 3">DSM 14152</strain>
    </source>
</reference>
<dbReference type="EMBL" id="MASJ01000003">
    <property type="protein sequence ID" value="OCS87435.1"/>
    <property type="molecule type" value="Genomic_DNA"/>
</dbReference>
<evidence type="ECO:0000313" key="3">
    <source>
        <dbReference type="Proteomes" id="UP000093199"/>
    </source>
</evidence>
<gene>
    <name evidence="2" type="ORF">A6M13_08945</name>
</gene>
<evidence type="ECO:0000256" key="1">
    <source>
        <dbReference type="SAM" id="SignalP"/>
    </source>
</evidence>
<keyword evidence="3" id="KW-1185">Reference proteome</keyword>
<protein>
    <recommendedName>
        <fullName evidence="4">SbsA Ig-like domain-containing protein</fullName>
    </recommendedName>
</protein>
<proteinExistence type="predicted"/>
<dbReference type="Proteomes" id="UP000093199">
    <property type="component" value="Unassembled WGS sequence"/>
</dbReference>
<feature type="chain" id="PRO_5008649140" description="SbsA Ig-like domain-containing protein" evidence="1">
    <location>
        <begin position="24"/>
        <end position="708"/>
    </location>
</feature>
<feature type="signal peptide" evidence="1">
    <location>
        <begin position="1"/>
        <end position="23"/>
    </location>
</feature>
<dbReference type="STRING" id="33978.A6M13_08945"/>
<dbReference type="AlphaFoldDB" id="A0A1C0YJS7"/>
<name>A0A1C0YJS7_9BACL</name>
<comment type="caution">
    <text evidence="2">The sequence shown here is derived from an EMBL/GenBank/DDBJ whole genome shotgun (WGS) entry which is preliminary data.</text>
</comment>
<sequence length="708" mass="80905">MNNYKATMWLAATALIVPTAVSAEELSSAAKSVQNTLNKLTVNSSEDAVHKARTLYSNLSEDDQYAIYDVLIEKLIPLEAKFYNEDMQQILANKETVTLTEVEALLEVYDTKEWEFQELVQELYDQTYELLTYIENRPYKEAAEQFMQKLNVLDEGTITQQKYEEITLIYNELDYMSYDYFDSAAVDEKLERLQTRLYYIEAQEVQKLINRADEATITQDHLDIIVSAYDNLSYEAQQTIRDYEKIERLQDYIWAAPVREEAKRLQALINNVNEKNVNYITLRELIDEITYADEEVYELLTGLSNLEMLLVLAKKNEAATVQALIDEIDETNVTSDALATIEDAYALLDYEVQQVVTNYEKVDALTQYILNEEIAAMDVDTLIFQLTVDSTVEELNAARQKLEQLSVVAKTFISAETIDALNLLYLQKEAAVVQVLIDAIDETNITSDALVAIEEAYVKLAPNAQQLVVDYEKVAQLKQYMLDEQSKAEDIEVRIMALTNSATFEDVEVLRQELNSLSVVAQSLIATEVIKVLQERYDQLLAANNNEEATITTVNHEIANIWNSDNFSSKVNEVKQLVTSLSQKQQEKLNSQTLLRYEQMATYWNNKTKKWTGSPKSVVSTKEWTITFSEAILNTPENLSHIKVFNEKGDVQNIVTIVTGQDKKQLVIKLKDATYTSGEQYVLIINSALKSDKDTTLTNGVWQYFDIK</sequence>
<evidence type="ECO:0000313" key="2">
    <source>
        <dbReference type="EMBL" id="OCS87435.1"/>
    </source>
</evidence>
<dbReference type="OrthoDB" id="27389at2"/>
<keyword evidence="1" id="KW-0732">Signal</keyword>
<dbReference type="RefSeq" id="WP_066542922.1">
    <property type="nucleotide sequence ID" value="NZ_MASJ01000003.1"/>
</dbReference>